<feature type="non-terminal residue" evidence="3">
    <location>
        <position position="231"/>
    </location>
</feature>
<dbReference type="SUPFAM" id="SSF53335">
    <property type="entry name" value="S-adenosyl-L-methionine-dependent methyltransferases"/>
    <property type="match status" value="1"/>
</dbReference>
<dbReference type="Gene3D" id="3.40.50.150">
    <property type="entry name" value="Vaccinia Virus protein VP39"/>
    <property type="match status" value="1"/>
</dbReference>
<accession>A0AAE0KRV9</accession>
<name>A0AAE0KRV9_9CHLO</name>
<comment type="caution">
    <text evidence="3">The sequence shown here is derived from an EMBL/GenBank/DDBJ whole genome shotgun (WGS) entry which is preliminary data.</text>
</comment>
<dbReference type="InterPro" id="IPR013216">
    <property type="entry name" value="Methyltransf_11"/>
</dbReference>
<keyword evidence="4" id="KW-1185">Reference proteome</keyword>
<organism evidence="3 4">
    <name type="scientific">Cymbomonas tetramitiformis</name>
    <dbReference type="NCBI Taxonomy" id="36881"/>
    <lineage>
        <taxon>Eukaryota</taxon>
        <taxon>Viridiplantae</taxon>
        <taxon>Chlorophyta</taxon>
        <taxon>Pyramimonadophyceae</taxon>
        <taxon>Pyramimonadales</taxon>
        <taxon>Pyramimonadaceae</taxon>
        <taxon>Cymbomonas</taxon>
    </lineage>
</organism>
<proteinExistence type="predicted"/>
<evidence type="ECO:0000313" key="4">
    <source>
        <dbReference type="Proteomes" id="UP001190700"/>
    </source>
</evidence>
<evidence type="ECO:0000256" key="1">
    <source>
        <dbReference type="SAM" id="MobiDB-lite"/>
    </source>
</evidence>
<evidence type="ECO:0000259" key="2">
    <source>
        <dbReference type="Pfam" id="PF08241"/>
    </source>
</evidence>
<sequence>MHERHSADDDLLEIVLSLRKELKQLSDRVNAKGFTLRADMWRTSEPSRSASPPSPSRLGGDGSQSVSKKDAPDLLKQGFVEQGSLRSLPFADNSFDAVLSGDVLEHIQPDMVDQVVSELIRVSRRHILLSVSLKDTLDGLHTLLRPRWWWEKKFKQHGASVNFPLFKVLQRTNASIYPTPAPYLCQQPGSAAAGGKFDVCGVNDTWLVGLNTQGVVRNIKFMTISNGEVEP</sequence>
<dbReference type="AlphaFoldDB" id="A0AAE0KRV9"/>
<dbReference type="Pfam" id="PF08241">
    <property type="entry name" value="Methyltransf_11"/>
    <property type="match status" value="1"/>
</dbReference>
<protein>
    <recommendedName>
        <fullName evidence="2">Methyltransferase type 11 domain-containing protein</fullName>
    </recommendedName>
</protein>
<feature type="domain" description="Methyltransferase type 11" evidence="2">
    <location>
        <begin position="76"/>
        <end position="124"/>
    </location>
</feature>
<dbReference type="GO" id="GO:0008757">
    <property type="term" value="F:S-adenosylmethionine-dependent methyltransferase activity"/>
    <property type="evidence" value="ECO:0007669"/>
    <property type="project" value="InterPro"/>
</dbReference>
<reference evidence="3 4" key="1">
    <citation type="journal article" date="2015" name="Genome Biol. Evol.">
        <title>Comparative Genomics of a Bacterivorous Green Alga Reveals Evolutionary Causalities and Consequences of Phago-Mixotrophic Mode of Nutrition.</title>
        <authorList>
            <person name="Burns J.A."/>
            <person name="Paasch A."/>
            <person name="Narechania A."/>
            <person name="Kim E."/>
        </authorList>
    </citation>
    <scope>NUCLEOTIDE SEQUENCE [LARGE SCALE GENOMIC DNA]</scope>
    <source>
        <strain evidence="3 4">PLY_AMNH</strain>
    </source>
</reference>
<feature type="region of interest" description="Disordered" evidence="1">
    <location>
        <begin position="43"/>
        <end position="69"/>
    </location>
</feature>
<dbReference type="Proteomes" id="UP001190700">
    <property type="component" value="Unassembled WGS sequence"/>
</dbReference>
<gene>
    <name evidence="3" type="ORF">CYMTET_32786</name>
</gene>
<evidence type="ECO:0000313" key="3">
    <source>
        <dbReference type="EMBL" id="KAK3258154.1"/>
    </source>
</evidence>
<dbReference type="InterPro" id="IPR029063">
    <property type="entry name" value="SAM-dependent_MTases_sf"/>
</dbReference>
<dbReference type="EMBL" id="LGRX02019768">
    <property type="protein sequence ID" value="KAK3258154.1"/>
    <property type="molecule type" value="Genomic_DNA"/>
</dbReference>